<keyword evidence="3 6" id="KW-0812">Transmembrane</keyword>
<evidence type="ECO:0000256" key="2">
    <source>
        <dbReference type="ARBA" id="ARBA00022475"/>
    </source>
</evidence>
<proteinExistence type="predicted"/>
<evidence type="ECO:0000256" key="3">
    <source>
        <dbReference type="ARBA" id="ARBA00022692"/>
    </source>
</evidence>
<dbReference type="InterPro" id="IPR050833">
    <property type="entry name" value="Poly_Biosynth_Transport"/>
</dbReference>
<keyword evidence="5 6" id="KW-0472">Membrane</keyword>
<keyword evidence="4 6" id="KW-1133">Transmembrane helix</keyword>
<evidence type="ECO:0000256" key="4">
    <source>
        <dbReference type="ARBA" id="ARBA00022989"/>
    </source>
</evidence>
<comment type="subcellular location">
    <subcellularLocation>
        <location evidence="1">Cell membrane</location>
        <topology evidence="1">Multi-pass membrane protein</topology>
    </subcellularLocation>
</comment>
<feature type="transmembrane region" description="Helical" evidence="6">
    <location>
        <begin position="91"/>
        <end position="116"/>
    </location>
</feature>
<accession>A0A6J7I9S8</accession>
<feature type="transmembrane region" description="Helical" evidence="6">
    <location>
        <begin position="128"/>
        <end position="149"/>
    </location>
</feature>
<evidence type="ECO:0000256" key="1">
    <source>
        <dbReference type="ARBA" id="ARBA00004651"/>
    </source>
</evidence>
<keyword evidence="2" id="KW-1003">Cell membrane</keyword>
<feature type="transmembrane region" description="Helical" evidence="6">
    <location>
        <begin position="50"/>
        <end position="70"/>
    </location>
</feature>
<feature type="transmembrane region" description="Helical" evidence="6">
    <location>
        <begin position="305"/>
        <end position="323"/>
    </location>
</feature>
<feature type="transmembrane region" description="Helical" evidence="6">
    <location>
        <begin position="225"/>
        <end position="245"/>
    </location>
</feature>
<organism evidence="7">
    <name type="scientific">freshwater metagenome</name>
    <dbReference type="NCBI Taxonomy" id="449393"/>
    <lineage>
        <taxon>unclassified sequences</taxon>
        <taxon>metagenomes</taxon>
        <taxon>ecological metagenomes</taxon>
    </lineage>
</organism>
<dbReference type="EMBL" id="CAFBNC010000013">
    <property type="protein sequence ID" value="CAB4927284.1"/>
    <property type="molecule type" value="Genomic_DNA"/>
</dbReference>
<name>A0A6J7I9S8_9ZZZZ</name>
<evidence type="ECO:0000256" key="6">
    <source>
        <dbReference type="SAM" id="Phobius"/>
    </source>
</evidence>
<feature type="transmembrane region" description="Helical" evidence="6">
    <location>
        <begin position="20"/>
        <end position="44"/>
    </location>
</feature>
<gene>
    <name evidence="7" type="ORF">UFOPK3733_00453</name>
</gene>
<feature type="transmembrane region" description="Helical" evidence="6">
    <location>
        <begin position="398"/>
        <end position="416"/>
    </location>
</feature>
<dbReference type="AlphaFoldDB" id="A0A6J7I9S8"/>
<feature type="transmembrane region" description="Helical" evidence="6">
    <location>
        <begin position="343"/>
        <end position="365"/>
    </location>
</feature>
<evidence type="ECO:0000313" key="7">
    <source>
        <dbReference type="EMBL" id="CAB4927284.1"/>
    </source>
</evidence>
<evidence type="ECO:0000256" key="5">
    <source>
        <dbReference type="ARBA" id="ARBA00023136"/>
    </source>
</evidence>
<sequence>MPNPIRRLRHLGEAIPTGTVSVGVGLVISAVTAYAFVIVALNALDGTAKAAFSAFWAVVFVIGPGFFLPLEQEVARALAHREAQGEGGRPLVVRAVRFGAVLTTVLVVAVLLATPWLSKEIYHGDNLFALSLSLSLVSFCMLHLTRGVLAGEGRFRSYGELIAIDSSVRVVLAIGLALAGVESAGLYALCLGLSPLIALPIVLLRARPELRPGPDAAFSELSTNLGWLLAASVLVQLVSYAPLLGVNLLSTEADRDIVTGFASAFFIARVPILAFQAVQGTLLPKLAGLAGAGEHDEFRRGFNRLMVVVVAIAVLGTVGAYVAGPFVGGILFKDFTMSASSLALLAAGSGVFIIALTMAQALVALGDHRITAIAWAFGLVASMIVMALIDGLELRVDLGFLVGSAVSGVVMGIALLSEQNKMATTSISALVDVIEHEPIEL</sequence>
<dbReference type="PANTHER" id="PTHR30250:SF11">
    <property type="entry name" value="O-ANTIGEN TRANSPORTER-RELATED"/>
    <property type="match status" value="1"/>
</dbReference>
<feature type="transmembrane region" description="Helical" evidence="6">
    <location>
        <begin position="372"/>
        <end position="392"/>
    </location>
</feature>
<dbReference type="GO" id="GO:0005886">
    <property type="term" value="C:plasma membrane"/>
    <property type="evidence" value="ECO:0007669"/>
    <property type="project" value="UniProtKB-SubCell"/>
</dbReference>
<dbReference type="PANTHER" id="PTHR30250">
    <property type="entry name" value="PST FAMILY PREDICTED COLANIC ACID TRANSPORTER"/>
    <property type="match status" value="1"/>
</dbReference>
<reference evidence="7" key="1">
    <citation type="submission" date="2020-05" db="EMBL/GenBank/DDBJ databases">
        <authorList>
            <person name="Chiriac C."/>
            <person name="Salcher M."/>
            <person name="Ghai R."/>
            <person name="Kavagutti S V."/>
        </authorList>
    </citation>
    <scope>NUCLEOTIDE SEQUENCE</scope>
</reference>
<protein>
    <submittedName>
        <fullName evidence="7">Unannotated protein</fullName>
    </submittedName>
</protein>
<feature type="transmembrane region" description="Helical" evidence="6">
    <location>
        <begin position="185"/>
        <end position="204"/>
    </location>
</feature>